<organism evidence="1 2">
    <name type="scientific">Sphenostylis stenocarpa</name>
    <dbReference type="NCBI Taxonomy" id="92480"/>
    <lineage>
        <taxon>Eukaryota</taxon>
        <taxon>Viridiplantae</taxon>
        <taxon>Streptophyta</taxon>
        <taxon>Embryophyta</taxon>
        <taxon>Tracheophyta</taxon>
        <taxon>Spermatophyta</taxon>
        <taxon>Magnoliopsida</taxon>
        <taxon>eudicotyledons</taxon>
        <taxon>Gunneridae</taxon>
        <taxon>Pentapetalae</taxon>
        <taxon>rosids</taxon>
        <taxon>fabids</taxon>
        <taxon>Fabales</taxon>
        <taxon>Fabaceae</taxon>
        <taxon>Papilionoideae</taxon>
        <taxon>50 kb inversion clade</taxon>
        <taxon>NPAAA clade</taxon>
        <taxon>indigoferoid/millettioid clade</taxon>
        <taxon>Phaseoleae</taxon>
        <taxon>Sphenostylis</taxon>
    </lineage>
</organism>
<dbReference type="InterPro" id="IPR036259">
    <property type="entry name" value="MFS_trans_sf"/>
</dbReference>
<name>A0AA86RSD1_9FABA</name>
<proteinExistence type="predicted"/>
<accession>A0AA86RSD1</accession>
<dbReference type="AlphaFoldDB" id="A0AA86RSD1"/>
<keyword evidence="2" id="KW-1185">Reference proteome</keyword>
<sequence length="76" mass="8677">MSEYSNKKTRGAFVAAVFAMQGFGRNRLHFRGKNVFMEGNYAAQRIFEAQIYVYGPIALKAFYLPWAMLALDVIYG</sequence>
<protein>
    <submittedName>
        <fullName evidence="1">Uncharacterized protein</fullName>
    </submittedName>
</protein>
<evidence type="ECO:0000313" key="1">
    <source>
        <dbReference type="EMBL" id="CAJ1913530.1"/>
    </source>
</evidence>
<dbReference type="Gramene" id="rna-AYBTSS11_LOCUS3521">
    <property type="protein sequence ID" value="CAJ1913530.1"/>
    <property type="gene ID" value="gene-AYBTSS11_LOCUS3521"/>
</dbReference>
<reference evidence="1" key="1">
    <citation type="submission" date="2023-10" db="EMBL/GenBank/DDBJ databases">
        <authorList>
            <person name="Domelevo Entfellner J.-B."/>
        </authorList>
    </citation>
    <scope>NUCLEOTIDE SEQUENCE</scope>
</reference>
<dbReference type="Proteomes" id="UP001189624">
    <property type="component" value="Chromosome 1"/>
</dbReference>
<dbReference type="Gene3D" id="1.20.1250.20">
    <property type="entry name" value="MFS general substrate transporter like domains"/>
    <property type="match status" value="1"/>
</dbReference>
<evidence type="ECO:0000313" key="2">
    <source>
        <dbReference type="Proteomes" id="UP001189624"/>
    </source>
</evidence>
<dbReference type="EMBL" id="OY731398">
    <property type="protein sequence ID" value="CAJ1913530.1"/>
    <property type="molecule type" value="Genomic_DNA"/>
</dbReference>
<gene>
    <name evidence="1" type="ORF">AYBTSS11_LOCUS3521</name>
</gene>